<feature type="region of interest" description="Disordered" evidence="1">
    <location>
        <begin position="1"/>
        <end position="25"/>
    </location>
</feature>
<evidence type="ECO:0000256" key="1">
    <source>
        <dbReference type="SAM" id="MobiDB-lite"/>
    </source>
</evidence>
<evidence type="ECO:0000313" key="3">
    <source>
        <dbReference type="Proteomes" id="UP000007800"/>
    </source>
</evidence>
<organism evidence="3">
    <name type="scientific">Perkinsus marinus (strain ATCC 50983 / TXsc)</name>
    <dbReference type="NCBI Taxonomy" id="423536"/>
    <lineage>
        <taxon>Eukaryota</taxon>
        <taxon>Sar</taxon>
        <taxon>Alveolata</taxon>
        <taxon>Perkinsozoa</taxon>
        <taxon>Perkinsea</taxon>
        <taxon>Perkinsida</taxon>
        <taxon>Perkinsidae</taxon>
        <taxon>Perkinsus</taxon>
    </lineage>
</organism>
<evidence type="ECO:0000313" key="2">
    <source>
        <dbReference type="EMBL" id="EER05701.1"/>
    </source>
</evidence>
<sequence length="151" mass="16746">MGNKTALRATMEDNDDTSHLLHPIPDSTTTVDYDYDGGPFQSEVETMHSEDQRITTTYGHHFSSHKTKASWDSLTAHGLGLVWTHDNRLSNKNVNAAIYHKLLDKAPSKPLTVRQILSAAHKCHDPLGYASQKKASSPGVTLSCWFPRMAS</sequence>
<dbReference type="GeneID" id="9042904"/>
<gene>
    <name evidence="2" type="ORF">Pmar_PMAR011747</name>
</gene>
<name>C5LCL8_PERM5</name>
<dbReference type="EMBL" id="GG680918">
    <property type="protein sequence ID" value="EER05701.1"/>
    <property type="molecule type" value="Genomic_DNA"/>
</dbReference>
<proteinExistence type="predicted"/>
<dbReference type="InParanoid" id="C5LCL8"/>
<accession>C5LCL8</accession>
<dbReference type="RefSeq" id="XP_002773885.1">
    <property type="nucleotide sequence ID" value="XM_002773839.1"/>
</dbReference>
<reference evidence="2 3" key="1">
    <citation type="submission" date="2008-07" db="EMBL/GenBank/DDBJ databases">
        <authorList>
            <person name="El-Sayed N."/>
            <person name="Caler E."/>
            <person name="Inman J."/>
            <person name="Amedeo P."/>
            <person name="Hass B."/>
            <person name="Wortman J."/>
        </authorList>
    </citation>
    <scope>NUCLEOTIDE SEQUENCE [LARGE SCALE GENOMIC DNA]</scope>
    <source>
        <strain evidence="3">ATCC 50983 / TXsc</strain>
    </source>
</reference>
<protein>
    <submittedName>
        <fullName evidence="2">Uncharacterized protein</fullName>
    </submittedName>
</protein>
<dbReference type="AlphaFoldDB" id="C5LCL8"/>
<keyword evidence="3" id="KW-1185">Reference proteome</keyword>
<dbReference type="OrthoDB" id="8065733at2759"/>
<dbReference type="Proteomes" id="UP000007800">
    <property type="component" value="Unassembled WGS sequence"/>
</dbReference>